<keyword evidence="3" id="KW-1185">Reference proteome</keyword>
<dbReference type="AlphaFoldDB" id="A0AAV4P2R1"/>
<dbReference type="Proteomes" id="UP001054945">
    <property type="component" value="Unassembled WGS sequence"/>
</dbReference>
<organism evidence="2 3">
    <name type="scientific">Caerostris extrusa</name>
    <name type="common">Bark spider</name>
    <name type="synonym">Caerostris bankana</name>
    <dbReference type="NCBI Taxonomy" id="172846"/>
    <lineage>
        <taxon>Eukaryota</taxon>
        <taxon>Metazoa</taxon>
        <taxon>Ecdysozoa</taxon>
        <taxon>Arthropoda</taxon>
        <taxon>Chelicerata</taxon>
        <taxon>Arachnida</taxon>
        <taxon>Araneae</taxon>
        <taxon>Araneomorphae</taxon>
        <taxon>Entelegynae</taxon>
        <taxon>Araneoidea</taxon>
        <taxon>Araneidae</taxon>
        <taxon>Caerostris</taxon>
    </lineage>
</organism>
<evidence type="ECO:0000313" key="3">
    <source>
        <dbReference type="Proteomes" id="UP001054945"/>
    </source>
</evidence>
<feature type="region of interest" description="Disordered" evidence="1">
    <location>
        <begin position="1"/>
        <end position="53"/>
    </location>
</feature>
<dbReference type="EMBL" id="BPLR01021583">
    <property type="protein sequence ID" value="GIX91450.1"/>
    <property type="molecule type" value="Genomic_DNA"/>
</dbReference>
<feature type="compositionally biased region" description="Basic and acidic residues" evidence="1">
    <location>
        <begin position="7"/>
        <end position="35"/>
    </location>
</feature>
<gene>
    <name evidence="2" type="ORF">CEXT_498341</name>
</gene>
<protein>
    <submittedName>
        <fullName evidence="2">Uncharacterized protein</fullName>
    </submittedName>
</protein>
<name>A0AAV4P2R1_CAEEX</name>
<evidence type="ECO:0000256" key="1">
    <source>
        <dbReference type="SAM" id="MobiDB-lite"/>
    </source>
</evidence>
<reference evidence="2 3" key="1">
    <citation type="submission" date="2021-06" db="EMBL/GenBank/DDBJ databases">
        <title>Caerostris extrusa draft genome.</title>
        <authorList>
            <person name="Kono N."/>
            <person name="Arakawa K."/>
        </authorList>
    </citation>
    <scope>NUCLEOTIDE SEQUENCE [LARGE SCALE GENOMIC DNA]</scope>
</reference>
<comment type="caution">
    <text evidence="2">The sequence shown here is derived from an EMBL/GenBank/DDBJ whole genome shotgun (WGS) entry which is preliminary data.</text>
</comment>
<proteinExistence type="predicted"/>
<accession>A0AAV4P2R1</accession>
<evidence type="ECO:0000313" key="2">
    <source>
        <dbReference type="EMBL" id="GIX91450.1"/>
    </source>
</evidence>
<sequence>MPAVKTDTGDREHKISRAEKEESRQERESAKELKVNRCRPLRRASNPDRKGEEGLWVWGSGLQRIPPRVKALLSGGAGLGPVI</sequence>